<feature type="region of interest" description="Disordered" evidence="1">
    <location>
        <begin position="35"/>
        <end position="69"/>
    </location>
</feature>
<dbReference type="Proteomes" id="UP001219518">
    <property type="component" value="Unassembled WGS sequence"/>
</dbReference>
<evidence type="ECO:0000313" key="3">
    <source>
        <dbReference type="Proteomes" id="UP001219518"/>
    </source>
</evidence>
<reference evidence="2" key="2">
    <citation type="journal article" date="2023" name="BMC Genomics">
        <title>Pest status, molecular evolution, and epigenetic factors derived from the genome assembly of Frankliniella fusca, a thysanopteran phytovirus vector.</title>
        <authorList>
            <person name="Catto M.A."/>
            <person name="Labadie P.E."/>
            <person name="Jacobson A.L."/>
            <person name="Kennedy G.G."/>
            <person name="Srinivasan R."/>
            <person name="Hunt B.G."/>
        </authorList>
    </citation>
    <scope>NUCLEOTIDE SEQUENCE</scope>
    <source>
        <strain evidence="2">PL_HMW_Pooled</strain>
    </source>
</reference>
<accession>A0AAE1LRU4</accession>
<feature type="non-terminal residue" evidence="2">
    <location>
        <position position="1"/>
    </location>
</feature>
<dbReference type="AlphaFoldDB" id="A0AAE1LRU4"/>
<feature type="compositionally biased region" description="Low complexity" evidence="1">
    <location>
        <begin position="43"/>
        <end position="61"/>
    </location>
</feature>
<organism evidence="2 3">
    <name type="scientific">Frankliniella fusca</name>
    <dbReference type="NCBI Taxonomy" id="407009"/>
    <lineage>
        <taxon>Eukaryota</taxon>
        <taxon>Metazoa</taxon>
        <taxon>Ecdysozoa</taxon>
        <taxon>Arthropoda</taxon>
        <taxon>Hexapoda</taxon>
        <taxon>Insecta</taxon>
        <taxon>Pterygota</taxon>
        <taxon>Neoptera</taxon>
        <taxon>Paraneoptera</taxon>
        <taxon>Thysanoptera</taxon>
        <taxon>Terebrantia</taxon>
        <taxon>Thripoidea</taxon>
        <taxon>Thripidae</taxon>
        <taxon>Frankliniella</taxon>
    </lineage>
</organism>
<protein>
    <submittedName>
        <fullName evidence="2">L-aspartate oxidase</fullName>
    </submittedName>
</protein>
<feature type="region of interest" description="Disordered" evidence="1">
    <location>
        <begin position="169"/>
        <end position="231"/>
    </location>
</feature>
<proteinExistence type="predicted"/>
<feature type="compositionally biased region" description="Low complexity" evidence="1">
    <location>
        <begin position="200"/>
        <end position="214"/>
    </location>
</feature>
<feature type="compositionally biased region" description="Basic and acidic residues" evidence="1">
    <location>
        <begin position="177"/>
        <end position="188"/>
    </location>
</feature>
<name>A0AAE1LRU4_9NEOP</name>
<gene>
    <name evidence="2" type="ORF">KUF71_004995</name>
</gene>
<feature type="region of interest" description="Disordered" evidence="1">
    <location>
        <begin position="128"/>
        <end position="155"/>
    </location>
</feature>
<sequence>MADASHRKASAASPLSIDRAALILLRVKRVFRKKKLQRKEKNAPAASTLAASTHAASAPGPGTRPPPLLRSRTLPAIVVPGISILQAQLDCEDAKGRTLNRLQAPAFTSPKIVFADDSQLNRHLRVHRLSSPGPTTTTTSDCSSASAPPRSTASSTALHRIVKLLNQRLDTSTSPDAGRRLSWERREPSGLARSSSIDSVVEPVPVAGAAAGPGLRRAPSPQRLKGERAQQ</sequence>
<reference evidence="2" key="1">
    <citation type="submission" date="2021-07" db="EMBL/GenBank/DDBJ databases">
        <authorList>
            <person name="Catto M.A."/>
            <person name="Jacobson A."/>
            <person name="Kennedy G."/>
            <person name="Labadie P."/>
            <person name="Hunt B.G."/>
            <person name="Srinivasan R."/>
        </authorList>
    </citation>
    <scope>NUCLEOTIDE SEQUENCE</scope>
    <source>
        <strain evidence="2">PL_HMW_Pooled</strain>
        <tissue evidence="2">Head</tissue>
    </source>
</reference>
<feature type="compositionally biased region" description="Low complexity" evidence="1">
    <location>
        <begin position="130"/>
        <end position="155"/>
    </location>
</feature>
<evidence type="ECO:0000313" key="2">
    <source>
        <dbReference type="EMBL" id="KAK3930261.1"/>
    </source>
</evidence>
<keyword evidence="3" id="KW-1185">Reference proteome</keyword>
<evidence type="ECO:0000256" key="1">
    <source>
        <dbReference type="SAM" id="MobiDB-lite"/>
    </source>
</evidence>
<comment type="caution">
    <text evidence="2">The sequence shown here is derived from an EMBL/GenBank/DDBJ whole genome shotgun (WGS) entry which is preliminary data.</text>
</comment>
<dbReference type="EMBL" id="JAHWGI010001411">
    <property type="protein sequence ID" value="KAK3930261.1"/>
    <property type="molecule type" value="Genomic_DNA"/>
</dbReference>